<sequence>MNPEQEELIEKYFSNSLNNEETLLFEKLLQNDYDFKEEFLFQKDLKKALERQQRAEIKAGLQELEKSYSKKRVIPLKKWLLAASIALLFGLGYTFYHNYKTQQPDYLFTSNFEPYRNVVKPIERGATSEDIETKAFSAYENKAYYKAINLFNSIQPKDQEYVQFYKAMSYLSLHKNEEAIELLLPLATRPDKADALFKWNAKANWYLALAYLGDDQIEKAISQFLVVVSNPDCVYKKEEAKAILAKLQA</sequence>
<dbReference type="RefSeq" id="WP_377176993.1">
    <property type="nucleotide sequence ID" value="NZ_JBHTMY010000002.1"/>
</dbReference>
<proteinExistence type="predicted"/>
<protein>
    <submittedName>
        <fullName evidence="2">Tol-pal system YbgF family protein</fullName>
    </submittedName>
</protein>
<keyword evidence="1" id="KW-0812">Transmembrane</keyword>
<evidence type="ECO:0000256" key="1">
    <source>
        <dbReference type="SAM" id="Phobius"/>
    </source>
</evidence>
<reference evidence="3" key="1">
    <citation type="journal article" date="2019" name="Int. J. Syst. Evol. Microbiol.">
        <title>The Global Catalogue of Microorganisms (GCM) 10K type strain sequencing project: providing services to taxonomists for standard genome sequencing and annotation.</title>
        <authorList>
            <consortium name="The Broad Institute Genomics Platform"/>
            <consortium name="The Broad Institute Genome Sequencing Center for Infectious Disease"/>
            <person name="Wu L."/>
            <person name="Ma J."/>
        </authorList>
    </citation>
    <scope>NUCLEOTIDE SEQUENCE [LARGE SCALE GENOMIC DNA]</scope>
    <source>
        <strain evidence="3">CCUG 61485</strain>
    </source>
</reference>
<dbReference type="Gene3D" id="1.25.40.10">
    <property type="entry name" value="Tetratricopeptide repeat domain"/>
    <property type="match status" value="1"/>
</dbReference>
<name>A0ABW3Y2B5_9FLAO</name>
<organism evidence="2 3">
    <name type="scientific">Namhaeicola litoreus</name>
    <dbReference type="NCBI Taxonomy" id="1052145"/>
    <lineage>
        <taxon>Bacteria</taxon>
        <taxon>Pseudomonadati</taxon>
        <taxon>Bacteroidota</taxon>
        <taxon>Flavobacteriia</taxon>
        <taxon>Flavobacteriales</taxon>
        <taxon>Flavobacteriaceae</taxon>
        <taxon>Namhaeicola</taxon>
    </lineage>
</organism>
<dbReference type="InterPro" id="IPR011990">
    <property type="entry name" value="TPR-like_helical_dom_sf"/>
</dbReference>
<keyword evidence="3" id="KW-1185">Reference proteome</keyword>
<comment type="caution">
    <text evidence="2">The sequence shown here is derived from an EMBL/GenBank/DDBJ whole genome shotgun (WGS) entry which is preliminary data.</text>
</comment>
<dbReference type="SUPFAM" id="SSF48452">
    <property type="entry name" value="TPR-like"/>
    <property type="match status" value="1"/>
</dbReference>
<dbReference type="EMBL" id="JBHTMY010000002">
    <property type="protein sequence ID" value="MFD1315070.1"/>
    <property type="molecule type" value="Genomic_DNA"/>
</dbReference>
<gene>
    <name evidence="2" type="ORF">ACFQ39_05535</name>
</gene>
<evidence type="ECO:0000313" key="3">
    <source>
        <dbReference type="Proteomes" id="UP001597201"/>
    </source>
</evidence>
<dbReference type="Proteomes" id="UP001597201">
    <property type="component" value="Unassembled WGS sequence"/>
</dbReference>
<evidence type="ECO:0000313" key="2">
    <source>
        <dbReference type="EMBL" id="MFD1315070.1"/>
    </source>
</evidence>
<keyword evidence="1" id="KW-0472">Membrane</keyword>
<accession>A0ABW3Y2B5</accession>
<feature type="transmembrane region" description="Helical" evidence="1">
    <location>
        <begin position="79"/>
        <end position="96"/>
    </location>
</feature>
<keyword evidence="1" id="KW-1133">Transmembrane helix</keyword>